<dbReference type="InterPro" id="IPR036388">
    <property type="entry name" value="WH-like_DNA-bd_sf"/>
</dbReference>
<dbReference type="InterPro" id="IPR001497">
    <property type="entry name" value="MethylDNA_cys_MeTrfase_AS"/>
</dbReference>
<protein>
    <submittedName>
        <fullName evidence="8">Methylated-DNA--[protein]-cysteine S-methyltransferase</fullName>
        <ecNumber evidence="8">2.1.1.63</ecNumber>
    </submittedName>
</protein>
<keyword evidence="2 8" id="KW-0489">Methyltransferase</keyword>
<reference evidence="8 9" key="1">
    <citation type="submission" date="2020-08" db="EMBL/GenBank/DDBJ databases">
        <title>Genome public.</title>
        <authorList>
            <person name="Liu C."/>
            <person name="Sun Q."/>
        </authorList>
    </citation>
    <scope>NUCLEOTIDE SEQUENCE [LARGE SCALE GENOMIC DNA]</scope>
    <source>
        <strain evidence="8 9">M2</strain>
    </source>
</reference>
<dbReference type="Gene3D" id="1.10.10.10">
    <property type="entry name" value="Winged helix-like DNA-binding domain superfamily/Winged helix DNA-binding domain"/>
    <property type="match status" value="1"/>
</dbReference>
<dbReference type="EMBL" id="JACOPK010000010">
    <property type="protein sequence ID" value="MBC5696371.1"/>
    <property type="molecule type" value="Genomic_DNA"/>
</dbReference>
<feature type="domain" description="Methylated-DNA-[protein]-cysteine S-methyltransferase DNA binding" evidence="7">
    <location>
        <begin position="9"/>
        <end position="86"/>
    </location>
</feature>
<comment type="caution">
    <text evidence="8">The sequence shown here is derived from an EMBL/GenBank/DDBJ whole genome shotgun (WGS) entry which is preliminary data.</text>
</comment>
<evidence type="ECO:0000313" key="8">
    <source>
        <dbReference type="EMBL" id="MBC5696371.1"/>
    </source>
</evidence>
<evidence type="ECO:0000256" key="5">
    <source>
        <dbReference type="ARBA" id="ARBA00023204"/>
    </source>
</evidence>
<evidence type="ECO:0000259" key="7">
    <source>
        <dbReference type="Pfam" id="PF01035"/>
    </source>
</evidence>
<keyword evidence="5" id="KW-0234">DNA repair</keyword>
<comment type="catalytic activity">
    <reaction evidence="6">
        <text>a 6-O-methyl-2'-deoxyguanosine in DNA + L-cysteinyl-[protein] = S-methyl-L-cysteinyl-[protein] + a 2'-deoxyguanosine in DNA</text>
        <dbReference type="Rhea" id="RHEA:24000"/>
        <dbReference type="Rhea" id="RHEA-COMP:10131"/>
        <dbReference type="Rhea" id="RHEA-COMP:10132"/>
        <dbReference type="Rhea" id="RHEA-COMP:11367"/>
        <dbReference type="Rhea" id="RHEA-COMP:11368"/>
        <dbReference type="ChEBI" id="CHEBI:29950"/>
        <dbReference type="ChEBI" id="CHEBI:82612"/>
        <dbReference type="ChEBI" id="CHEBI:85445"/>
        <dbReference type="ChEBI" id="CHEBI:85448"/>
        <dbReference type="EC" id="2.1.1.63"/>
    </reaction>
</comment>
<dbReference type="InterPro" id="IPR014048">
    <property type="entry name" value="MethylDNA_cys_MeTrfase_DNA-bd"/>
</dbReference>
<name>A0ABR7GPX0_9FIRM</name>
<dbReference type="PANTHER" id="PTHR42942:SF1">
    <property type="entry name" value="ALKYLTRANSFERASE-LIKE PROTEIN 1"/>
    <property type="match status" value="1"/>
</dbReference>
<keyword evidence="3 8" id="KW-0808">Transferase</keyword>
<evidence type="ECO:0000256" key="2">
    <source>
        <dbReference type="ARBA" id="ARBA00022603"/>
    </source>
</evidence>
<dbReference type="PROSITE" id="PS00374">
    <property type="entry name" value="MGMT"/>
    <property type="match status" value="1"/>
</dbReference>
<dbReference type="GO" id="GO:0003908">
    <property type="term" value="F:methylated-DNA-[protein]-cysteine S-methyltransferase activity"/>
    <property type="evidence" value="ECO:0007669"/>
    <property type="project" value="UniProtKB-EC"/>
</dbReference>
<evidence type="ECO:0000256" key="6">
    <source>
        <dbReference type="ARBA" id="ARBA00049348"/>
    </source>
</evidence>
<dbReference type="NCBIfam" id="TIGR00589">
    <property type="entry name" value="ogt"/>
    <property type="match status" value="1"/>
</dbReference>
<gene>
    <name evidence="8" type="ORF">H8S02_10510</name>
</gene>
<evidence type="ECO:0000256" key="1">
    <source>
        <dbReference type="ARBA" id="ARBA00001286"/>
    </source>
</evidence>
<organism evidence="8 9">
    <name type="scientific">Agathobaculum hominis</name>
    <dbReference type="NCBI Taxonomy" id="2763014"/>
    <lineage>
        <taxon>Bacteria</taxon>
        <taxon>Bacillati</taxon>
        <taxon>Bacillota</taxon>
        <taxon>Clostridia</taxon>
        <taxon>Eubacteriales</taxon>
        <taxon>Butyricicoccaceae</taxon>
        <taxon>Agathobaculum</taxon>
    </lineage>
</organism>
<dbReference type="CDD" id="cd06445">
    <property type="entry name" value="ATase"/>
    <property type="match status" value="1"/>
</dbReference>
<dbReference type="SUPFAM" id="SSF46767">
    <property type="entry name" value="Methylated DNA-protein cysteine methyltransferase, C-terminal domain"/>
    <property type="match status" value="1"/>
</dbReference>
<keyword evidence="9" id="KW-1185">Reference proteome</keyword>
<evidence type="ECO:0000256" key="3">
    <source>
        <dbReference type="ARBA" id="ARBA00022679"/>
    </source>
</evidence>
<proteinExistence type="predicted"/>
<dbReference type="Pfam" id="PF01035">
    <property type="entry name" value="DNA_binding_1"/>
    <property type="match status" value="1"/>
</dbReference>
<accession>A0ABR7GPX0</accession>
<dbReference type="RefSeq" id="WP_186970480.1">
    <property type="nucleotide sequence ID" value="NZ_JACOPK010000010.1"/>
</dbReference>
<keyword evidence="4" id="KW-0227">DNA damage</keyword>
<evidence type="ECO:0000313" key="9">
    <source>
        <dbReference type="Proteomes" id="UP000641741"/>
    </source>
</evidence>
<dbReference type="GO" id="GO:0032259">
    <property type="term" value="P:methylation"/>
    <property type="evidence" value="ECO:0007669"/>
    <property type="project" value="UniProtKB-KW"/>
</dbReference>
<evidence type="ECO:0000256" key="4">
    <source>
        <dbReference type="ARBA" id="ARBA00022763"/>
    </source>
</evidence>
<comment type="catalytic activity">
    <reaction evidence="1">
        <text>a 4-O-methyl-thymidine in DNA + L-cysteinyl-[protein] = a thymidine in DNA + S-methyl-L-cysteinyl-[protein]</text>
        <dbReference type="Rhea" id="RHEA:53428"/>
        <dbReference type="Rhea" id="RHEA-COMP:10131"/>
        <dbReference type="Rhea" id="RHEA-COMP:10132"/>
        <dbReference type="Rhea" id="RHEA-COMP:13555"/>
        <dbReference type="Rhea" id="RHEA-COMP:13556"/>
        <dbReference type="ChEBI" id="CHEBI:29950"/>
        <dbReference type="ChEBI" id="CHEBI:82612"/>
        <dbReference type="ChEBI" id="CHEBI:137386"/>
        <dbReference type="ChEBI" id="CHEBI:137387"/>
        <dbReference type="EC" id="2.1.1.63"/>
    </reaction>
</comment>
<sequence length="105" mass="11740">MSRTRLNDDFARQVLSVVEKIPAGSVATYGQLACMIGRPKNARLVARVLSHAEYYGHFPCHRVVNHAGRIAPGWSEQADLLRAEGAAFKNETHVDLRQSLWLRAD</sequence>
<dbReference type="PANTHER" id="PTHR42942">
    <property type="entry name" value="6-O-METHYLGUANINE DNA METHYLTRANSFERASE"/>
    <property type="match status" value="1"/>
</dbReference>
<dbReference type="InterPro" id="IPR052520">
    <property type="entry name" value="ATL_DNA_repair"/>
</dbReference>
<dbReference type="EC" id="2.1.1.63" evidence="8"/>
<dbReference type="InterPro" id="IPR036217">
    <property type="entry name" value="MethylDNA_cys_MeTrfase_DNAb"/>
</dbReference>
<dbReference type="Proteomes" id="UP000641741">
    <property type="component" value="Unassembled WGS sequence"/>
</dbReference>